<protein>
    <recommendedName>
        <fullName evidence="5">Fungal N-terminal domain-containing protein</fullName>
    </recommendedName>
</protein>
<feature type="compositionally biased region" description="Basic and acidic residues" evidence="2">
    <location>
        <begin position="425"/>
        <end position="437"/>
    </location>
</feature>
<feature type="compositionally biased region" description="Polar residues" evidence="2">
    <location>
        <begin position="276"/>
        <end position="293"/>
    </location>
</feature>
<evidence type="ECO:0000256" key="1">
    <source>
        <dbReference type="SAM" id="Coils"/>
    </source>
</evidence>
<evidence type="ECO:0000256" key="2">
    <source>
        <dbReference type="SAM" id="MobiDB-lite"/>
    </source>
</evidence>
<accession>A0A559M5T4</accession>
<reference evidence="3 4" key="1">
    <citation type="submission" date="2018-05" db="EMBL/GenBank/DDBJ databases">
        <title>Genome sequencing and assembly of the regulated plant pathogen Lachnellula willkommii and related sister species for the development of diagnostic species identification markers.</title>
        <authorList>
            <person name="Giroux E."/>
            <person name="Bilodeau G."/>
        </authorList>
    </citation>
    <scope>NUCLEOTIDE SEQUENCE [LARGE SCALE GENOMIC DNA]</scope>
    <source>
        <strain evidence="3 4">CBS 172.35</strain>
    </source>
</reference>
<feature type="coiled-coil region" evidence="1">
    <location>
        <begin position="67"/>
        <end position="97"/>
    </location>
</feature>
<sequence length="621" mass="69375">MSFGYSVGDFMLLTQLAYRVVQNARKACGAHHDLAREIGGLHIVLGRVEVEVSKPDSILNNNEDNRRRELEKLARHCERVLNVLEQILNKYNALSDERRSVTKLWQKVKFGNGEMLDLGKIRAELATHTQALNLFLNLLSIGSQGKVEKYMDSHGEELRDIKHSLHWVTSSMQAKSHEEKSTLTTYGDDDKAIWKAFRRELIEEGFSARLLDRHKSTIKNYVMELGARGALDEPIQHPRYPNSKHATARSAKLSTEDERAGQDSLTQLEELLGPTAITSGQQMEEGESSFSSKNESDEDNDQGRFTPLKPLTNISARTAPQNKSTNPLDTNSDKDELPSVTISQYIKRYQQSPPQADQLLYEAHGEAEACIMGPPKPSTQKPRSKFRATVEDVQDEEFANSARLYKNGTSNGTETLLEEISPESLHTDRDDTDLKKDDEDESQASEYQERGDEMPAVPKTVSYLPLGKVNYIVDPEGTIYSTNLHTASIENIGRADYLFDPEPSAAATCPSVTTKSEPGSFQDEPPQPQRVSHSFSPPPVSRAAAPPDSTGYIIDNDHSIPITPLTRSNLRDHEKGFNVSRNVSRVPAPATWGSVSISSGDELRFERSRENIYPSPNNTNR</sequence>
<feature type="region of interest" description="Disordered" evidence="2">
    <location>
        <begin position="506"/>
        <end position="546"/>
    </location>
</feature>
<gene>
    <name evidence="3" type="ORF">LAWI1_G007066</name>
</gene>
<comment type="caution">
    <text evidence="3">The sequence shown here is derived from an EMBL/GenBank/DDBJ whole genome shotgun (WGS) entry which is preliminary data.</text>
</comment>
<dbReference type="PANTHER" id="PTHR38886">
    <property type="entry name" value="SESA DOMAIN-CONTAINING PROTEIN"/>
    <property type="match status" value="1"/>
</dbReference>
<feature type="compositionally biased region" description="Polar residues" evidence="2">
    <location>
        <begin position="312"/>
        <end position="330"/>
    </location>
</feature>
<proteinExistence type="predicted"/>
<dbReference type="PANTHER" id="PTHR38886:SF1">
    <property type="entry name" value="NACHT-NTPASE AND P-LOOP NTPASES N-TERMINAL DOMAIN-CONTAINING PROTEIN"/>
    <property type="match status" value="1"/>
</dbReference>
<feature type="region of interest" description="Disordered" evidence="2">
    <location>
        <begin position="406"/>
        <end position="458"/>
    </location>
</feature>
<name>A0A559M5T4_9HELO</name>
<organism evidence="3 4">
    <name type="scientific">Lachnellula willkommii</name>
    <dbReference type="NCBI Taxonomy" id="215461"/>
    <lineage>
        <taxon>Eukaryota</taxon>
        <taxon>Fungi</taxon>
        <taxon>Dikarya</taxon>
        <taxon>Ascomycota</taxon>
        <taxon>Pezizomycotina</taxon>
        <taxon>Leotiomycetes</taxon>
        <taxon>Helotiales</taxon>
        <taxon>Lachnaceae</taxon>
        <taxon>Lachnellula</taxon>
    </lineage>
</organism>
<keyword evidence="4" id="KW-1185">Reference proteome</keyword>
<evidence type="ECO:0008006" key="5">
    <source>
        <dbReference type="Google" id="ProtNLM"/>
    </source>
</evidence>
<keyword evidence="1" id="KW-0175">Coiled coil</keyword>
<feature type="region of interest" description="Disordered" evidence="2">
    <location>
        <begin position="233"/>
        <end position="262"/>
    </location>
</feature>
<dbReference type="Proteomes" id="UP000315522">
    <property type="component" value="Unassembled WGS sequence"/>
</dbReference>
<evidence type="ECO:0000313" key="4">
    <source>
        <dbReference type="Proteomes" id="UP000315522"/>
    </source>
</evidence>
<feature type="region of interest" description="Disordered" evidence="2">
    <location>
        <begin position="276"/>
        <end position="336"/>
    </location>
</feature>
<dbReference type="AlphaFoldDB" id="A0A559M5T4"/>
<dbReference type="EMBL" id="QGML01001805">
    <property type="protein sequence ID" value="TVY88319.1"/>
    <property type="molecule type" value="Genomic_DNA"/>
</dbReference>
<feature type="compositionally biased region" description="Polar residues" evidence="2">
    <location>
        <begin position="510"/>
        <end position="519"/>
    </location>
</feature>
<evidence type="ECO:0000313" key="3">
    <source>
        <dbReference type="EMBL" id="TVY88319.1"/>
    </source>
</evidence>